<dbReference type="EMBL" id="SGWQ01000001">
    <property type="protein sequence ID" value="RZS44415.1"/>
    <property type="molecule type" value="Genomic_DNA"/>
</dbReference>
<dbReference type="InterPro" id="IPR009057">
    <property type="entry name" value="Homeodomain-like_sf"/>
</dbReference>
<dbReference type="SUPFAM" id="SSF52317">
    <property type="entry name" value="Class I glutamine amidotransferase-like"/>
    <property type="match status" value="1"/>
</dbReference>
<evidence type="ECO:0000313" key="4">
    <source>
        <dbReference type="EMBL" id="RZS44415.1"/>
    </source>
</evidence>
<dbReference type="Gene3D" id="1.10.10.60">
    <property type="entry name" value="Homeodomain-like"/>
    <property type="match status" value="1"/>
</dbReference>
<dbReference type="Pfam" id="PF12833">
    <property type="entry name" value="HTH_18"/>
    <property type="match status" value="1"/>
</dbReference>
<dbReference type="Gene3D" id="3.40.50.880">
    <property type="match status" value="1"/>
</dbReference>
<dbReference type="Proteomes" id="UP000294257">
    <property type="component" value="Unassembled WGS sequence"/>
</dbReference>
<gene>
    <name evidence="4" type="ORF">EV193_101291</name>
</gene>
<keyword evidence="5" id="KW-1185">Reference proteome</keyword>
<dbReference type="InterPro" id="IPR018060">
    <property type="entry name" value="HTH_AraC"/>
</dbReference>
<dbReference type="GO" id="GO:0003700">
    <property type="term" value="F:DNA-binding transcription factor activity"/>
    <property type="evidence" value="ECO:0007669"/>
    <property type="project" value="InterPro"/>
</dbReference>
<evidence type="ECO:0000256" key="1">
    <source>
        <dbReference type="ARBA" id="ARBA00023015"/>
    </source>
</evidence>
<keyword evidence="1" id="KW-0805">Transcription regulation</keyword>
<dbReference type="PANTHER" id="PTHR43130">
    <property type="entry name" value="ARAC-FAMILY TRANSCRIPTIONAL REGULATOR"/>
    <property type="match status" value="1"/>
</dbReference>
<comment type="caution">
    <text evidence="4">The sequence shown here is derived from an EMBL/GenBank/DDBJ whole genome shotgun (WGS) entry which is preliminary data.</text>
</comment>
<protein>
    <submittedName>
        <fullName evidence="4">AraC family transcriptional regulator with amidase-like domain</fullName>
    </submittedName>
</protein>
<dbReference type="InterPro" id="IPR002818">
    <property type="entry name" value="DJ-1/PfpI"/>
</dbReference>
<sequence>MAVVFDGFELLDLAGPSQVFSTAARLLGGAEPAYRVRLAAVRPGRVRAADGIAVHAEIGLCASADTLLVVGGIVLASALDPALVDGVRKLTQACDRVASVCSGAYVLAEAGLLDGRAATTHWAAAEDLARRYPAVEVHPDRIHVRDGPLWTSAGVSAGTDLALAMVAADHGADLAREVARWLVVYLHRPGGQSQFSAPLAGTPGRGDTFAELRAWIEEHPGADLSLAALADRAGTSVRHFSRRFAGEVGESPGRYVERVRMDAARRLLETTDHTLDHVARLTGLGAPETLYRVFHRNLGVSPGSYRRRFASAATISGE</sequence>
<keyword evidence="2" id="KW-0804">Transcription</keyword>
<dbReference type="AlphaFoldDB" id="A0A4Q7L526"/>
<dbReference type="PANTHER" id="PTHR43130:SF3">
    <property type="entry name" value="HTH-TYPE TRANSCRIPTIONAL REGULATOR RV1931C"/>
    <property type="match status" value="1"/>
</dbReference>
<dbReference type="GO" id="GO:0043565">
    <property type="term" value="F:sequence-specific DNA binding"/>
    <property type="evidence" value="ECO:0007669"/>
    <property type="project" value="InterPro"/>
</dbReference>
<dbReference type="InterPro" id="IPR029062">
    <property type="entry name" value="Class_I_gatase-like"/>
</dbReference>
<organism evidence="4 5">
    <name type="scientific">Herbihabitans rhizosphaerae</name>
    <dbReference type="NCBI Taxonomy" id="1872711"/>
    <lineage>
        <taxon>Bacteria</taxon>
        <taxon>Bacillati</taxon>
        <taxon>Actinomycetota</taxon>
        <taxon>Actinomycetes</taxon>
        <taxon>Pseudonocardiales</taxon>
        <taxon>Pseudonocardiaceae</taxon>
        <taxon>Herbihabitans</taxon>
    </lineage>
</organism>
<dbReference type="PROSITE" id="PS01124">
    <property type="entry name" value="HTH_ARAC_FAMILY_2"/>
    <property type="match status" value="1"/>
</dbReference>
<accession>A0A4Q7L526</accession>
<dbReference type="Pfam" id="PF01965">
    <property type="entry name" value="DJ-1_PfpI"/>
    <property type="match status" value="1"/>
</dbReference>
<evidence type="ECO:0000256" key="2">
    <source>
        <dbReference type="ARBA" id="ARBA00023163"/>
    </source>
</evidence>
<evidence type="ECO:0000313" key="5">
    <source>
        <dbReference type="Proteomes" id="UP000294257"/>
    </source>
</evidence>
<dbReference type="CDD" id="cd03137">
    <property type="entry name" value="GATase1_AraC_1"/>
    <property type="match status" value="1"/>
</dbReference>
<dbReference type="SMART" id="SM00342">
    <property type="entry name" value="HTH_ARAC"/>
    <property type="match status" value="1"/>
</dbReference>
<proteinExistence type="predicted"/>
<feature type="domain" description="HTH araC/xylS-type" evidence="3">
    <location>
        <begin position="210"/>
        <end position="308"/>
    </location>
</feature>
<name>A0A4Q7L526_9PSEU</name>
<dbReference type="SUPFAM" id="SSF46689">
    <property type="entry name" value="Homeodomain-like"/>
    <property type="match status" value="2"/>
</dbReference>
<reference evidence="4 5" key="1">
    <citation type="submission" date="2019-02" db="EMBL/GenBank/DDBJ databases">
        <title>Genomic Encyclopedia of Type Strains, Phase IV (KMG-IV): sequencing the most valuable type-strain genomes for metagenomic binning, comparative biology and taxonomic classification.</title>
        <authorList>
            <person name="Goeker M."/>
        </authorList>
    </citation>
    <scope>NUCLEOTIDE SEQUENCE [LARGE SCALE GENOMIC DNA]</scope>
    <source>
        <strain evidence="4 5">DSM 101727</strain>
    </source>
</reference>
<dbReference type="InterPro" id="IPR052158">
    <property type="entry name" value="INH-QAR"/>
</dbReference>
<evidence type="ECO:0000259" key="3">
    <source>
        <dbReference type="PROSITE" id="PS01124"/>
    </source>
</evidence>